<evidence type="ECO:0000259" key="2">
    <source>
        <dbReference type="Pfam" id="PF24883"/>
    </source>
</evidence>
<accession>A0A9P6CU11</accession>
<proteinExistence type="predicted"/>
<dbReference type="SUPFAM" id="SSF52540">
    <property type="entry name" value="P-loop containing nucleoside triphosphate hydrolases"/>
    <property type="match status" value="1"/>
</dbReference>
<evidence type="ECO:0000256" key="1">
    <source>
        <dbReference type="ARBA" id="ARBA00022737"/>
    </source>
</evidence>
<sequence>MTFRSTLSPYQPPCRRWPPAANAAYDDNLNKDGSALENGEPWAGLPDATVAALSLQETITNLCPNLNLPLDMFTNSRVAITGGNFTHNNYGLSAFDKLKDASAPSALYDSRARFDPPKCHRNTRIAVLEYLIGWIFGRNDPEALILWLYGPAGAGKSAILQTIAERCAETNSLLASFFFGRSDPTRNHITPLIPTIACQMAITLPELKPYVEGAIERDPFLLDKSLATQFRLLIVTPLQALVSSGNLKPSSPRLIVIDGLDECDDPKMQSMIIRIIADAFRSQNLPVIFLIASRSESNIQYTFSSTTLSGLWQSVVLDYTYKPDDDIHLFLMDSFNEIKTTHPHRSLISTMWPRQSDIDTLIWKSSGQFIYASQAVKYISDPNDSPSRRLDIIMGLRPSRHNLPFSELDALYTHLLELCSDDVDIVISILGLVVIGIGTSIIIELFLDLEPGDIDLKLAPLASIVCINSNPYSLSGSDIFLLHASFGDFLTDQSRSSPNFYIDILAIKERALSRSLCCMKISNTPVWTDRDKECWNCLQYSLRQVWQNLPLTENVKDMLMGAPVLDICTSCCNSKGDVINFFLGILVCITTPYYDYNESHIMKSKNQYNNFVRPADEVETLESIYNFHKSSCEPIFRLEVVNYFKNTELMTLVILSASTLKFGFSHTLAFSAACLPTLLHLSPETRLMDNASLNLGSYTHNSELMQNHYKELVPAFNPSDYIPMALRILAFLCSKPPHPIQYYKLSRPFTSKSAIYKQPAKPRRFLRSVTNPHTYPSLTSYATYQMQRRSVPYPRFRRVEKHCHGIHLSFARHDWWGVDATRRAYSGPYGLGFLVLPEILGKCSKSEDLIAFIRTHGKKIAFSPGKTPDAIRAMHAYLDRVTQDVEMVDSEHPTL</sequence>
<evidence type="ECO:0000313" key="3">
    <source>
        <dbReference type="EMBL" id="KAF9473515.1"/>
    </source>
</evidence>
<dbReference type="Pfam" id="PF24883">
    <property type="entry name" value="NPHP3_N"/>
    <property type="match status" value="1"/>
</dbReference>
<dbReference type="PANTHER" id="PTHR10039:SF17">
    <property type="entry name" value="FUNGAL STAND N-TERMINAL GOODBYE DOMAIN-CONTAINING PROTEIN-RELATED"/>
    <property type="match status" value="1"/>
</dbReference>
<dbReference type="InterPro" id="IPR056884">
    <property type="entry name" value="NPHP3-like_N"/>
</dbReference>
<keyword evidence="4" id="KW-1185">Reference proteome</keyword>
<evidence type="ECO:0000313" key="4">
    <source>
        <dbReference type="Proteomes" id="UP000807469"/>
    </source>
</evidence>
<dbReference type="EMBL" id="MU155436">
    <property type="protein sequence ID" value="KAF9473515.1"/>
    <property type="molecule type" value="Genomic_DNA"/>
</dbReference>
<comment type="caution">
    <text evidence="3">The sequence shown here is derived from an EMBL/GenBank/DDBJ whole genome shotgun (WGS) entry which is preliminary data.</text>
</comment>
<dbReference type="PANTHER" id="PTHR10039">
    <property type="entry name" value="AMELOGENIN"/>
    <property type="match status" value="1"/>
</dbReference>
<protein>
    <recommendedName>
        <fullName evidence="2">Nephrocystin 3-like N-terminal domain-containing protein</fullName>
    </recommendedName>
</protein>
<keyword evidence="1" id="KW-0677">Repeat</keyword>
<dbReference type="Gene3D" id="3.40.50.300">
    <property type="entry name" value="P-loop containing nucleotide triphosphate hydrolases"/>
    <property type="match status" value="1"/>
</dbReference>
<reference evidence="3" key="1">
    <citation type="submission" date="2020-11" db="EMBL/GenBank/DDBJ databases">
        <authorList>
            <consortium name="DOE Joint Genome Institute"/>
            <person name="Ahrendt S."/>
            <person name="Riley R."/>
            <person name="Andreopoulos W."/>
            <person name="Labutti K."/>
            <person name="Pangilinan J."/>
            <person name="Ruiz-Duenas F.J."/>
            <person name="Barrasa J.M."/>
            <person name="Sanchez-Garcia M."/>
            <person name="Camarero S."/>
            <person name="Miyauchi S."/>
            <person name="Serrano A."/>
            <person name="Linde D."/>
            <person name="Babiker R."/>
            <person name="Drula E."/>
            <person name="Ayuso-Fernandez I."/>
            <person name="Pacheco R."/>
            <person name="Padilla G."/>
            <person name="Ferreira P."/>
            <person name="Barriuso J."/>
            <person name="Kellner H."/>
            <person name="Castanera R."/>
            <person name="Alfaro M."/>
            <person name="Ramirez L."/>
            <person name="Pisabarro A.G."/>
            <person name="Kuo A."/>
            <person name="Tritt A."/>
            <person name="Lipzen A."/>
            <person name="He G."/>
            <person name="Yan M."/>
            <person name="Ng V."/>
            <person name="Cullen D."/>
            <person name="Martin F."/>
            <person name="Rosso M.-N."/>
            <person name="Henrissat B."/>
            <person name="Hibbett D."/>
            <person name="Martinez A.T."/>
            <person name="Grigoriev I.V."/>
        </authorList>
    </citation>
    <scope>NUCLEOTIDE SEQUENCE</scope>
    <source>
        <strain evidence="3">CIRM-BRFM 674</strain>
    </source>
</reference>
<gene>
    <name evidence="3" type="ORF">BDN70DRAFT_937375</name>
</gene>
<dbReference type="InterPro" id="IPR027417">
    <property type="entry name" value="P-loop_NTPase"/>
</dbReference>
<dbReference type="Proteomes" id="UP000807469">
    <property type="component" value="Unassembled WGS sequence"/>
</dbReference>
<name>A0A9P6CU11_9AGAR</name>
<feature type="domain" description="Nephrocystin 3-like N-terminal" evidence="2">
    <location>
        <begin position="141"/>
        <end position="294"/>
    </location>
</feature>
<organism evidence="3 4">
    <name type="scientific">Pholiota conissans</name>
    <dbReference type="NCBI Taxonomy" id="109636"/>
    <lineage>
        <taxon>Eukaryota</taxon>
        <taxon>Fungi</taxon>
        <taxon>Dikarya</taxon>
        <taxon>Basidiomycota</taxon>
        <taxon>Agaricomycotina</taxon>
        <taxon>Agaricomycetes</taxon>
        <taxon>Agaricomycetidae</taxon>
        <taxon>Agaricales</taxon>
        <taxon>Agaricineae</taxon>
        <taxon>Strophariaceae</taxon>
        <taxon>Pholiota</taxon>
    </lineage>
</organism>
<dbReference type="AlphaFoldDB" id="A0A9P6CU11"/>
<dbReference type="OrthoDB" id="4760524at2759"/>